<dbReference type="Pfam" id="PF00092">
    <property type="entry name" value="VWA"/>
    <property type="match status" value="1"/>
</dbReference>
<dbReference type="GeneID" id="101855844"/>
<dbReference type="RefSeq" id="XP_012942445.2">
    <property type="nucleotide sequence ID" value="XM_013086991.2"/>
</dbReference>
<dbReference type="SUPFAM" id="SSF53300">
    <property type="entry name" value="vWA-like"/>
    <property type="match status" value="1"/>
</dbReference>
<dbReference type="Proteomes" id="UP000694888">
    <property type="component" value="Unplaced"/>
</dbReference>
<reference evidence="3" key="1">
    <citation type="submission" date="2025-08" db="UniProtKB">
        <authorList>
            <consortium name="RefSeq"/>
        </authorList>
    </citation>
    <scope>IDENTIFICATION</scope>
</reference>
<keyword evidence="3" id="KW-0176">Collagen</keyword>
<evidence type="ECO:0000259" key="1">
    <source>
        <dbReference type="PROSITE" id="PS50234"/>
    </source>
</evidence>
<sequence length="182" mass="19916">MDSSGSINRNYDRQLDFAANLTQNFDLGPDDVRFGGVIFSDTAEKLFDLKDYSDHENLSQAIKKAKYMGKMTSTDLALTMVAHGMFEKVNGGRDNARKIVIVMTDGESTFRDKTKTAADKLKKQGVTIISIGIADAKEQELKDIASGPDDVFQVAGFSALDRIANTVADRTCHDSTPSRPTV</sequence>
<dbReference type="PROSITE" id="PS50234">
    <property type="entry name" value="VWFA"/>
    <property type="match status" value="1"/>
</dbReference>
<protein>
    <submittedName>
        <fullName evidence="3">Collagen alpha-1(XX) chain</fullName>
    </submittedName>
</protein>
<dbReference type="InterPro" id="IPR050525">
    <property type="entry name" value="ECM_Assembly_Org"/>
</dbReference>
<dbReference type="PANTHER" id="PTHR24020:SF84">
    <property type="entry name" value="VWFA DOMAIN-CONTAINING PROTEIN"/>
    <property type="match status" value="1"/>
</dbReference>
<keyword evidence="2" id="KW-1185">Reference proteome</keyword>
<accession>A0ABM1A7P3</accession>
<dbReference type="SMART" id="SM00327">
    <property type="entry name" value="VWA"/>
    <property type="match status" value="1"/>
</dbReference>
<gene>
    <name evidence="3" type="primary">LOC101855844</name>
</gene>
<feature type="domain" description="VWFA" evidence="1">
    <location>
        <begin position="1"/>
        <end position="167"/>
    </location>
</feature>
<dbReference type="Gene3D" id="3.40.50.410">
    <property type="entry name" value="von Willebrand factor, type A domain"/>
    <property type="match status" value="1"/>
</dbReference>
<proteinExistence type="predicted"/>
<dbReference type="GO" id="GO:0005581">
    <property type="term" value="C:collagen trimer"/>
    <property type="evidence" value="ECO:0007669"/>
    <property type="project" value="UniProtKB-KW"/>
</dbReference>
<dbReference type="InterPro" id="IPR002035">
    <property type="entry name" value="VWF_A"/>
</dbReference>
<organism evidence="2 3">
    <name type="scientific">Aplysia californica</name>
    <name type="common">California sea hare</name>
    <dbReference type="NCBI Taxonomy" id="6500"/>
    <lineage>
        <taxon>Eukaryota</taxon>
        <taxon>Metazoa</taxon>
        <taxon>Spiralia</taxon>
        <taxon>Lophotrochozoa</taxon>
        <taxon>Mollusca</taxon>
        <taxon>Gastropoda</taxon>
        <taxon>Heterobranchia</taxon>
        <taxon>Euthyneura</taxon>
        <taxon>Tectipleura</taxon>
        <taxon>Aplysiida</taxon>
        <taxon>Aplysioidea</taxon>
        <taxon>Aplysiidae</taxon>
        <taxon>Aplysia</taxon>
    </lineage>
</organism>
<name>A0ABM1A7P3_APLCA</name>
<evidence type="ECO:0000313" key="2">
    <source>
        <dbReference type="Proteomes" id="UP000694888"/>
    </source>
</evidence>
<dbReference type="InterPro" id="IPR036465">
    <property type="entry name" value="vWFA_dom_sf"/>
</dbReference>
<evidence type="ECO:0000313" key="3">
    <source>
        <dbReference type="RefSeq" id="XP_012942445.2"/>
    </source>
</evidence>
<dbReference type="PANTHER" id="PTHR24020">
    <property type="entry name" value="COLLAGEN ALPHA"/>
    <property type="match status" value="1"/>
</dbReference>